<dbReference type="AlphaFoldDB" id="A0A4U0W6U9"/>
<feature type="compositionally biased region" description="Basic and acidic residues" evidence="5">
    <location>
        <begin position="193"/>
        <end position="202"/>
    </location>
</feature>
<dbReference type="EMBL" id="NAJN01002070">
    <property type="protein sequence ID" value="TKA58210.1"/>
    <property type="molecule type" value="Genomic_DNA"/>
</dbReference>
<dbReference type="PANTHER" id="PTHR14577">
    <property type="entry name" value="NUCLEOLAR PROTEIN 12"/>
    <property type="match status" value="1"/>
</dbReference>
<dbReference type="STRING" id="331657.A0A4U0W6U9"/>
<gene>
    <name evidence="6" type="ORF">B0A49_09891</name>
</gene>
<evidence type="ECO:0008006" key="8">
    <source>
        <dbReference type="Google" id="ProtNLM"/>
    </source>
</evidence>
<evidence type="ECO:0000313" key="6">
    <source>
        <dbReference type="EMBL" id="TKA58210.1"/>
    </source>
</evidence>
<name>A0A4U0W6U9_9PEZI</name>
<dbReference type="Pfam" id="PF09805">
    <property type="entry name" value="Nop25"/>
    <property type="match status" value="1"/>
</dbReference>
<evidence type="ECO:0000313" key="7">
    <source>
        <dbReference type="Proteomes" id="UP000308768"/>
    </source>
</evidence>
<keyword evidence="3" id="KW-0175">Coiled coil</keyword>
<keyword evidence="4" id="KW-0539">Nucleus</keyword>
<keyword evidence="7" id="KW-1185">Reference proteome</keyword>
<comment type="similarity">
    <text evidence="2">Belongs to the RRP17 family.</text>
</comment>
<feature type="region of interest" description="Disordered" evidence="5">
    <location>
        <begin position="29"/>
        <end position="221"/>
    </location>
</feature>
<reference evidence="6 7" key="1">
    <citation type="submission" date="2017-03" db="EMBL/GenBank/DDBJ databases">
        <title>Genomes of endolithic fungi from Antarctica.</title>
        <authorList>
            <person name="Coleine C."/>
            <person name="Masonjones S."/>
            <person name="Stajich J.E."/>
        </authorList>
    </citation>
    <scope>NUCLEOTIDE SEQUENCE [LARGE SCALE GENOMIC DNA]</scope>
    <source>
        <strain evidence="6 7">CCFEE 5187</strain>
    </source>
</reference>
<comment type="subcellular location">
    <subcellularLocation>
        <location evidence="1">Nucleus</location>
        <location evidence="1">Nucleolus</location>
    </subcellularLocation>
</comment>
<feature type="compositionally biased region" description="Basic and acidic residues" evidence="5">
    <location>
        <begin position="40"/>
        <end position="73"/>
    </location>
</feature>
<evidence type="ECO:0000256" key="4">
    <source>
        <dbReference type="ARBA" id="ARBA00023242"/>
    </source>
</evidence>
<evidence type="ECO:0000256" key="3">
    <source>
        <dbReference type="ARBA" id="ARBA00023054"/>
    </source>
</evidence>
<dbReference type="GO" id="GO:0019843">
    <property type="term" value="F:rRNA binding"/>
    <property type="evidence" value="ECO:0007669"/>
    <property type="project" value="TreeGrafter"/>
</dbReference>
<feature type="compositionally biased region" description="Acidic residues" evidence="5">
    <location>
        <begin position="87"/>
        <end position="111"/>
    </location>
</feature>
<feature type="compositionally biased region" description="Basic and acidic residues" evidence="5">
    <location>
        <begin position="134"/>
        <end position="145"/>
    </location>
</feature>
<dbReference type="Proteomes" id="UP000308768">
    <property type="component" value="Unassembled WGS sequence"/>
</dbReference>
<evidence type="ECO:0000256" key="1">
    <source>
        <dbReference type="ARBA" id="ARBA00004604"/>
    </source>
</evidence>
<proteinExistence type="inferred from homology"/>
<dbReference type="InterPro" id="IPR019186">
    <property type="entry name" value="Nucleolar_protein_12"/>
</dbReference>
<comment type="caution">
    <text evidence="6">The sequence shown here is derived from an EMBL/GenBank/DDBJ whole genome shotgun (WGS) entry which is preliminary data.</text>
</comment>
<dbReference type="GO" id="GO:0005730">
    <property type="term" value="C:nucleolus"/>
    <property type="evidence" value="ECO:0007669"/>
    <property type="project" value="UniProtKB-SubCell"/>
</dbReference>
<accession>A0A4U0W6U9</accession>
<dbReference type="PANTHER" id="PTHR14577:SF0">
    <property type="entry name" value="NUCLEOLAR PROTEIN 12"/>
    <property type="match status" value="1"/>
</dbReference>
<evidence type="ECO:0000256" key="2">
    <source>
        <dbReference type="ARBA" id="ARBA00007175"/>
    </source>
</evidence>
<feature type="compositionally biased region" description="Basic and acidic residues" evidence="5">
    <location>
        <begin position="175"/>
        <end position="185"/>
    </location>
</feature>
<dbReference type="OrthoDB" id="551633at2759"/>
<organism evidence="6 7">
    <name type="scientific">Cryomyces minteri</name>
    <dbReference type="NCBI Taxonomy" id="331657"/>
    <lineage>
        <taxon>Eukaryota</taxon>
        <taxon>Fungi</taxon>
        <taxon>Dikarya</taxon>
        <taxon>Ascomycota</taxon>
        <taxon>Pezizomycotina</taxon>
        <taxon>Dothideomycetes</taxon>
        <taxon>Dothideomycetes incertae sedis</taxon>
        <taxon>Cryomyces</taxon>
    </lineage>
</organism>
<sequence>MAPPAKRRKTFAVEEIKFDPSAREDYLTGFHKRKLQRQKHAQEEASKRDREERVRDRRQLREQRKEDLEKHVAEVNALLRKAAGDSSGEDSQTEGDDVEGREEWTGIEEPPEINREDEYVDEDRYTTVTVETMDVSRESLQKAEEEERGGEIPGVADGVAKPSTANGRTTKKRIWTKDKPADAKQKPKKKKFRYESKAERKATRQKQKSKGSAAAKTRRGA</sequence>
<protein>
    <recommendedName>
        <fullName evidence="8">Ribosomal RNA-processing protein 17</fullName>
    </recommendedName>
</protein>
<feature type="compositionally biased region" description="Basic residues" evidence="5">
    <location>
        <begin position="30"/>
        <end position="39"/>
    </location>
</feature>
<feature type="compositionally biased region" description="Basic and acidic residues" evidence="5">
    <location>
        <begin position="112"/>
        <end position="125"/>
    </location>
</feature>
<evidence type="ECO:0000256" key="5">
    <source>
        <dbReference type="SAM" id="MobiDB-lite"/>
    </source>
</evidence>